<feature type="region of interest" description="Disordered" evidence="3">
    <location>
        <begin position="85"/>
        <end position="105"/>
    </location>
</feature>
<dbReference type="Pfam" id="PF00017">
    <property type="entry name" value="SH2"/>
    <property type="match status" value="1"/>
</dbReference>
<keyword evidence="6" id="KW-1185">Reference proteome</keyword>
<dbReference type="PROSITE" id="PS50001">
    <property type="entry name" value="SH2"/>
    <property type="match status" value="1"/>
</dbReference>
<sequence>MAVFKVTISRICTEVENPCIADHHFLQPDTLLLYNLMKNNTLFLLFFTENNIVQAEEEEEEDDLYEPPPCDLKSWFPPPVMTKQNSTSLYSDRSVEAPSPQTRPAREIGNQGAQTHGMRNVAQRPAKSLTSDMYVTFGSSQDPGVVGKPWYVGGLERNEAEKALRRMNKNGCFLVRLSSVHNHLQPYTLVVLYNEHIYNIPIRALGARGYSLGKEGKQHEETFSSVVHLIEHYQNDYLHLINRQTHCRESTILLYPALQ</sequence>
<dbReference type="AlphaFoldDB" id="A0AAD1RNB4"/>
<dbReference type="EMBL" id="OW240914">
    <property type="protein sequence ID" value="CAH2274882.1"/>
    <property type="molecule type" value="Genomic_DNA"/>
</dbReference>
<dbReference type="PANTHER" id="PTHR14098:SF18">
    <property type="entry name" value="SH2 DOMAIN CONTAINING 6"/>
    <property type="match status" value="1"/>
</dbReference>
<evidence type="ECO:0000313" key="5">
    <source>
        <dbReference type="EMBL" id="CAH2274882.1"/>
    </source>
</evidence>
<reference evidence="5" key="1">
    <citation type="submission" date="2022-03" db="EMBL/GenBank/DDBJ databases">
        <authorList>
            <person name="Alioto T."/>
            <person name="Alioto T."/>
            <person name="Gomez Garrido J."/>
        </authorList>
    </citation>
    <scope>NUCLEOTIDE SEQUENCE</scope>
</reference>
<accession>A0AAD1RNB4</accession>
<keyword evidence="1 2" id="KW-0727">SH2 domain</keyword>
<gene>
    <name evidence="5" type="ORF">PECUL_23A047878</name>
</gene>
<evidence type="ECO:0000256" key="1">
    <source>
        <dbReference type="ARBA" id="ARBA00022999"/>
    </source>
</evidence>
<evidence type="ECO:0000259" key="4">
    <source>
        <dbReference type="PROSITE" id="PS50001"/>
    </source>
</evidence>
<dbReference type="GO" id="GO:0005737">
    <property type="term" value="C:cytoplasm"/>
    <property type="evidence" value="ECO:0007669"/>
    <property type="project" value="TreeGrafter"/>
</dbReference>
<dbReference type="GO" id="GO:0035556">
    <property type="term" value="P:intracellular signal transduction"/>
    <property type="evidence" value="ECO:0007669"/>
    <property type="project" value="TreeGrafter"/>
</dbReference>
<evidence type="ECO:0000256" key="2">
    <source>
        <dbReference type="PROSITE-ProRule" id="PRU00191"/>
    </source>
</evidence>
<dbReference type="SUPFAM" id="SSF55550">
    <property type="entry name" value="SH2 domain"/>
    <property type="match status" value="1"/>
</dbReference>
<protein>
    <recommendedName>
        <fullName evidence="4">SH2 domain-containing protein</fullName>
    </recommendedName>
</protein>
<dbReference type="FunFam" id="3.30.505.10:FF:000016">
    <property type="entry name" value="B-cell linker protein isoform 2"/>
    <property type="match status" value="1"/>
</dbReference>
<organism evidence="5 6">
    <name type="scientific">Pelobates cultripes</name>
    <name type="common">Western spadefoot toad</name>
    <dbReference type="NCBI Taxonomy" id="61616"/>
    <lineage>
        <taxon>Eukaryota</taxon>
        <taxon>Metazoa</taxon>
        <taxon>Chordata</taxon>
        <taxon>Craniata</taxon>
        <taxon>Vertebrata</taxon>
        <taxon>Euteleostomi</taxon>
        <taxon>Amphibia</taxon>
        <taxon>Batrachia</taxon>
        <taxon>Anura</taxon>
        <taxon>Pelobatoidea</taxon>
        <taxon>Pelobatidae</taxon>
        <taxon>Pelobates</taxon>
    </lineage>
</organism>
<dbReference type="GO" id="GO:0007169">
    <property type="term" value="P:cell surface receptor protein tyrosine kinase signaling pathway"/>
    <property type="evidence" value="ECO:0007669"/>
    <property type="project" value="TreeGrafter"/>
</dbReference>
<dbReference type="InterPro" id="IPR000980">
    <property type="entry name" value="SH2"/>
</dbReference>
<name>A0AAD1RNB4_PELCU</name>
<dbReference type="InterPro" id="IPR051751">
    <property type="entry name" value="Immunoreceptor_sig_adapters"/>
</dbReference>
<dbReference type="PRINTS" id="PR00401">
    <property type="entry name" value="SH2DOMAIN"/>
</dbReference>
<evidence type="ECO:0000256" key="3">
    <source>
        <dbReference type="SAM" id="MobiDB-lite"/>
    </source>
</evidence>
<dbReference type="Gene3D" id="3.30.505.10">
    <property type="entry name" value="SH2 domain"/>
    <property type="match status" value="1"/>
</dbReference>
<dbReference type="Proteomes" id="UP001295444">
    <property type="component" value="Chromosome 03"/>
</dbReference>
<dbReference type="InterPro" id="IPR036860">
    <property type="entry name" value="SH2_dom_sf"/>
</dbReference>
<feature type="domain" description="SH2" evidence="4">
    <location>
        <begin position="150"/>
        <end position="257"/>
    </location>
</feature>
<dbReference type="PANTHER" id="PTHR14098">
    <property type="entry name" value="SH2 DOMAIN CONTAINING PROTEIN"/>
    <property type="match status" value="1"/>
</dbReference>
<evidence type="ECO:0000313" key="6">
    <source>
        <dbReference type="Proteomes" id="UP001295444"/>
    </source>
</evidence>
<proteinExistence type="predicted"/>
<dbReference type="SMART" id="SM00252">
    <property type="entry name" value="SH2"/>
    <property type="match status" value="1"/>
</dbReference>